<feature type="transmembrane region" description="Helical" evidence="1">
    <location>
        <begin position="297"/>
        <end position="316"/>
    </location>
</feature>
<keyword evidence="1" id="KW-1133">Transmembrane helix</keyword>
<keyword evidence="4" id="KW-1185">Reference proteome</keyword>
<accession>A0A4Y7R7V2</accession>
<evidence type="ECO:0000313" key="3">
    <source>
        <dbReference type="EMBL" id="TEB04857.1"/>
    </source>
</evidence>
<dbReference type="PANTHER" id="PTHR34978">
    <property type="entry name" value="POSSIBLE SENSOR-TRANSDUCER PROTEIN BLAR"/>
    <property type="match status" value="1"/>
</dbReference>
<dbReference type="InterPro" id="IPR008756">
    <property type="entry name" value="Peptidase_M56"/>
</dbReference>
<proteinExistence type="predicted"/>
<evidence type="ECO:0000256" key="1">
    <source>
        <dbReference type="SAM" id="Phobius"/>
    </source>
</evidence>
<dbReference type="PANTHER" id="PTHR34978:SF3">
    <property type="entry name" value="SLR0241 PROTEIN"/>
    <property type="match status" value="1"/>
</dbReference>
<feature type="transmembrane region" description="Helical" evidence="1">
    <location>
        <begin position="212"/>
        <end position="234"/>
    </location>
</feature>
<dbReference type="CDD" id="cd07341">
    <property type="entry name" value="M56_BlaR1_MecR1_like"/>
    <property type="match status" value="1"/>
</dbReference>
<feature type="transmembrane region" description="Helical" evidence="1">
    <location>
        <begin position="109"/>
        <end position="127"/>
    </location>
</feature>
<evidence type="ECO:0000313" key="4">
    <source>
        <dbReference type="Proteomes" id="UP000298324"/>
    </source>
</evidence>
<protein>
    <submittedName>
        <fullName evidence="3">Regulatory protein BlaR1</fullName>
    </submittedName>
</protein>
<dbReference type="RefSeq" id="WP_190259158.1">
    <property type="nucleotide sequence ID" value="NZ_QFGA01000003.1"/>
</dbReference>
<keyword evidence="1" id="KW-0472">Membrane</keyword>
<dbReference type="Proteomes" id="UP000298324">
    <property type="component" value="Unassembled WGS sequence"/>
</dbReference>
<comment type="caution">
    <text evidence="3">The sequence shown here is derived from an EMBL/GenBank/DDBJ whole genome shotgun (WGS) entry which is preliminary data.</text>
</comment>
<keyword evidence="1" id="KW-0812">Transmembrane</keyword>
<feature type="domain" description="Peptidase M56" evidence="2">
    <location>
        <begin position="3"/>
        <end position="289"/>
    </location>
</feature>
<dbReference type="InterPro" id="IPR052173">
    <property type="entry name" value="Beta-lactam_resp_regulator"/>
</dbReference>
<dbReference type="AlphaFoldDB" id="A0A4Y7R7V2"/>
<organism evidence="3 4">
    <name type="scientific">Pelotomaculum schinkii</name>
    <dbReference type="NCBI Taxonomy" id="78350"/>
    <lineage>
        <taxon>Bacteria</taxon>
        <taxon>Bacillati</taxon>
        <taxon>Bacillota</taxon>
        <taxon>Clostridia</taxon>
        <taxon>Eubacteriales</taxon>
        <taxon>Desulfotomaculaceae</taxon>
        <taxon>Pelotomaculum</taxon>
    </lineage>
</organism>
<reference evidence="3 4" key="1">
    <citation type="journal article" date="2018" name="Environ. Microbiol.">
        <title>Novel energy conservation strategies and behaviour of Pelotomaculum schinkii driving syntrophic propionate catabolism.</title>
        <authorList>
            <person name="Hidalgo-Ahumada C.A.P."/>
            <person name="Nobu M.K."/>
            <person name="Narihiro T."/>
            <person name="Tamaki H."/>
            <person name="Liu W.T."/>
            <person name="Kamagata Y."/>
            <person name="Stams A.J.M."/>
            <person name="Imachi H."/>
            <person name="Sousa D.Z."/>
        </authorList>
    </citation>
    <scope>NUCLEOTIDE SEQUENCE [LARGE SCALE GENOMIC DNA]</scope>
    <source>
        <strain evidence="3 4">HH</strain>
    </source>
</reference>
<name>A0A4Y7R7V2_9FIRM</name>
<feature type="transmembrane region" description="Helical" evidence="1">
    <location>
        <begin position="32"/>
        <end position="50"/>
    </location>
</feature>
<dbReference type="EMBL" id="QFGA01000003">
    <property type="protein sequence ID" value="TEB04857.1"/>
    <property type="molecule type" value="Genomic_DNA"/>
</dbReference>
<sequence>MDIWQMSLSGAVLISAVVIVRALTLHKLPKKTFLVLWGVVICRLLIPFSIPSRFSFYTSIDMLKRAVTETTAFTAPVKTTGIPNMGVAPDLEHTIGIGAPVVSVLPVTVIWLAGMCACALFLIVAYIKCRREFQTALPVTNNFAAHWLREHLMRRTVQIKQSDKIKAPLTYGIFRPVVLLPKTTDWTDETRLRHILTHEFVHIKRFDALTKLLLASALCIHWFNPLVWLMYVLANRDLELSCDETVVQTFGETMKSAYAMTLIGLEERKNRLPPLCNNFSQNVMEERIVSIMKMKKTSLIGMILTLALIIGVPAVFATSANTAGQTDDQDPSVRRLVLLRAANIDDQTARAMSGQATMSIFDQATGKDRISWDEGKTWMTVEWYSYDEYKTWLEQEKENLQAVVDYEQSLTGEKGRPVSGDRFVWNQGLMDEVVREYERVLRDIKNGALVTKSIDGRDVDASMLDDDDDVMMTFAIENSGFKRTW</sequence>
<gene>
    <name evidence="3" type="primary">blaR1_2</name>
    <name evidence="3" type="ORF">Psch_03619</name>
</gene>
<evidence type="ECO:0000259" key="2">
    <source>
        <dbReference type="Pfam" id="PF05569"/>
    </source>
</evidence>
<feature type="transmembrane region" description="Helical" evidence="1">
    <location>
        <begin position="6"/>
        <end position="25"/>
    </location>
</feature>
<dbReference type="Pfam" id="PF05569">
    <property type="entry name" value="Peptidase_M56"/>
    <property type="match status" value="1"/>
</dbReference>